<dbReference type="AlphaFoldDB" id="A0A5B1CHL3"/>
<dbReference type="OrthoDB" id="285558at2"/>
<dbReference type="RefSeq" id="WP_068262197.1">
    <property type="nucleotide sequence ID" value="NZ_LWSK01000033.1"/>
</dbReference>
<keyword evidence="2" id="KW-1185">Reference proteome</keyword>
<comment type="caution">
    <text evidence="1">The sequence shown here is derived from an EMBL/GenBank/DDBJ whole genome shotgun (WGS) entry which is preliminary data.</text>
</comment>
<protein>
    <submittedName>
        <fullName evidence="1">Uncharacterized protein</fullName>
    </submittedName>
</protein>
<accession>A0A5B1CHL3</accession>
<dbReference type="Proteomes" id="UP000322699">
    <property type="component" value="Unassembled WGS sequence"/>
</dbReference>
<sequence>MTSASSFDPIRSRVMQANSISPEQRVLAGMEQSEVAFRVVEDGIRDHHPLADEATVKRLLAERIELMRRMQNRGPSSP</sequence>
<proteinExistence type="predicted"/>
<name>A0A5B1CHL3_9BACT</name>
<evidence type="ECO:0000313" key="2">
    <source>
        <dbReference type="Proteomes" id="UP000322699"/>
    </source>
</evidence>
<gene>
    <name evidence="1" type="ORF">LF1_32480</name>
</gene>
<reference evidence="1 2" key="1">
    <citation type="submission" date="2019-08" db="EMBL/GenBank/DDBJ databases">
        <title>Deep-cultivation of Planctomycetes and their phenomic and genomic characterization uncovers novel biology.</title>
        <authorList>
            <person name="Wiegand S."/>
            <person name="Jogler M."/>
            <person name="Boedeker C."/>
            <person name="Pinto D."/>
            <person name="Vollmers J."/>
            <person name="Rivas-Marin E."/>
            <person name="Kohn T."/>
            <person name="Peeters S.H."/>
            <person name="Heuer A."/>
            <person name="Rast P."/>
            <person name="Oberbeckmann S."/>
            <person name="Bunk B."/>
            <person name="Jeske O."/>
            <person name="Meyerdierks A."/>
            <person name="Storesund J.E."/>
            <person name="Kallscheuer N."/>
            <person name="Luecker S."/>
            <person name="Lage O.M."/>
            <person name="Pohl T."/>
            <person name="Merkel B.J."/>
            <person name="Hornburger P."/>
            <person name="Mueller R.-W."/>
            <person name="Bruemmer F."/>
            <person name="Labrenz M."/>
            <person name="Spormann A.M."/>
            <person name="Op Den Camp H."/>
            <person name="Overmann J."/>
            <person name="Amann R."/>
            <person name="Jetten M.S.M."/>
            <person name="Mascher T."/>
            <person name="Medema M.H."/>
            <person name="Devos D.P."/>
            <person name="Kaster A.-K."/>
            <person name="Ovreas L."/>
            <person name="Rohde M."/>
            <person name="Galperin M.Y."/>
            <person name="Jogler C."/>
        </authorList>
    </citation>
    <scope>NUCLEOTIDE SEQUENCE [LARGE SCALE GENOMIC DNA]</scope>
    <source>
        <strain evidence="1 2">LF1</strain>
    </source>
</reference>
<evidence type="ECO:0000313" key="1">
    <source>
        <dbReference type="EMBL" id="KAA1260707.1"/>
    </source>
</evidence>
<dbReference type="EMBL" id="VRLW01000001">
    <property type="protein sequence ID" value="KAA1260707.1"/>
    <property type="molecule type" value="Genomic_DNA"/>
</dbReference>
<organism evidence="1 2">
    <name type="scientific">Rubripirellula obstinata</name>
    <dbReference type="NCBI Taxonomy" id="406547"/>
    <lineage>
        <taxon>Bacteria</taxon>
        <taxon>Pseudomonadati</taxon>
        <taxon>Planctomycetota</taxon>
        <taxon>Planctomycetia</taxon>
        <taxon>Pirellulales</taxon>
        <taxon>Pirellulaceae</taxon>
        <taxon>Rubripirellula</taxon>
    </lineage>
</organism>